<feature type="transmembrane region" description="Helical" evidence="8">
    <location>
        <begin position="353"/>
        <end position="373"/>
    </location>
</feature>
<feature type="transmembrane region" description="Helical" evidence="8">
    <location>
        <begin position="226"/>
        <end position="248"/>
    </location>
</feature>
<evidence type="ECO:0000256" key="7">
    <source>
        <dbReference type="SAM" id="MobiDB-lite"/>
    </source>
</evidence>
<dbReference type="RefSeq" id="WP_043874230.1">
    <property type="nucleotide sequence ID" value="NZ_CCVW01000002.1"/>
</dbReference>
<dbReference type="Gene3D" id="1.20.1250.20">
    <property type="entry name" value="MFS general substrate transporter like domains"/>
    <property type="match status" value="1"/>
</dbReference>
<feature type="transmembrane region" description="Helical" evidence="8">
    <location>
        <begin position="260"/>
        <end position="280"/>
    </location>
</feature>
<comment type="subcellular location">
    <subcellularLocation>
        <location evidence="1">Cell membrane</location>
        <topology evidence="1">Multi-pass membrane protein</topology>
    </subcellularLocation>
</comment>
<dbReference type="InterPro" id="IPR020846">
    <property type="entry name" value="MFS_dom"/>
</dbReference>
<dbReference type="CDD" id="cd06173">
    <property type="entry name" value="MFS_MefA_like"/>
    <property type="match status" value="1"/>
</dbReference>
<evidence type="ECO:0000256" key="2">
    <source>
        <dbReference type="ARBA" id="ARBA00022448"/>
    </source>
</evidence>
<dbReference type="eggNOG" id="COG2814">
    <property type="taxonomic scope" value="Bacteria"/>
</dbReference>
<feature type="transmembrane region" description="Helical" evidence="8">
    <location>
        <begin position="108"/>
        <end position="129"/>
    </location>
</feature>
<feature type="transmembrane region" description="Helical" evidence="8">
    <location>
        <begin position="16"/>
        <end position="34"/>
    </location>
</feature>
<organism evidence="10 11">
    <name type="scientific">Legionella massiliensis</name>
    <dbReference type="NCBI Taxonomy" id="1034943"/>
    <lineage>
        <taxon>Bacteria</taxon>
        <taxon>Pseudomonadati</taxon>
        <taxon>Pseudomonadota</taxon>
        <taxon>Gammaproteobacteria</taxon>
        <taxon>Legionellales</taxon>
        <taxon>Legionellaceae</taxon>
        <taxon>Legionella</taxon>
    </lineage>
</organism>
<feature type="transmembrane region" description="Helical" evidence="8">
    <location>
        <begin position="318"/>
        <end position="341"/>
    </location>
</feature>
<accession>A0A078L108</accession>
<keyword evidence="11" id="KW-1185">Reference proteome</keyword>
<dbReference type="STRING" id="1034943.BN59_02033"/>
<name>A0A078L108_9GAMM</name>
<dbReference type="EMBL" id="CCSB01000002">
    <property type="protein sequence ID" value="CDZ77743.1"/>
    <property type="molecule type" value="Genomic_DNA"/>
</dbReference>
<dbReference type="GO" id="GO:0005886">
    <property type="term" value="C:plasma membrane"/>
    <property type="evidence" value="ECO:0007669"/>
    <property type="project" value="UniProtKB-SubCell"/>
</dbReference>
<keyword evidence="2" id="KW-0813">Transport</keyword>
<feature type="transmembrane region" description="Helical" evidence="8">
    <location>
        <begin position="81"/>
        <end position="102"/>
    </location>
</feature>
<feature type="transmembrane region" description="Helical" evidence="8">
    <location>
        <begin position="166"/>
        <end position="194"/>
    </location>
</feature>
<dbReference type="InterPro" id="IPR010290">
    <property type="entry name" value="TM_effector"/>
</dbReference>
<feature type="domain" description="Major facilitator superfamily (MFS) profile" evidence="9">
    <location>
        <begin position="16"/>
        <end position="405"/>
    </location>
</feature>
<dbReference type="AlphaFoldDB" id="A0A078L108"/>
<dbReference type="InterPro" id="IPR036259">
    <property type="entry name" value="MFS_trans_sf"/>
</dbReference>
<dbReference type="PROSITE" id="PS50850">
    <property type="entry name" value="MFS"/>
    <property type="match status" value="1"/>
</dbReference>
<keyword evidence="3" id="KW-1003">Cell membrane</keyword>
<feature type="transmembrane region" description="Helical" evidence="8">
    <location>
        <begin position="292"/>
        <end position="312"/>
    </location>
</feature>
<feature type="region of interest" description="Disordered" evidence="7">
    <location>
        <begin position="512"/>
        <end position="542"/>
    </location>
</feature>
<feature type="compositionally biased region" description="Basic and acidic residues" evidence="7">
    <location>
        <begin position="532"/>
        <end position="542"/>
    </location>
</feature>
<reference evidence="10 11" key="1">
    <citation type="submission" date="2014-06" db="EMBL/GenBank/DDBJ databases">
        <authorList>
            <person name="Urmite Genomes Urmite Genomes"/>
        </authorList>
    </citation>
    <scope>NUCLEOTIDE SEQUENCE [LARGE SCALE GENOMIC DNA]</scope>
</reference>
<dbReference type="SUPFAM" id="SSF103473">
    <property type="entry name" value="MFS general substrate transporter"/>
    <property type="match status" value="1"/>
</dbReference>
<evidence type="ECO:0000256" key="4">
    <source>
        <dbReference type="ARBA" id="ARBA00022692"/>
    </source>
</evidence>
<gene>
    <name evidence="10" type="ORF">BN59_02033</name>
</gene>
<sequence length="542" mass="58701">MATATDSAFAAFKHRVFTILWLATLISNIGTWMFNVTAGWLMTTLNPSPLMVSMVQAATALPIFLFALPAGALGDIFERRIILLVTQIISAFIMFIFAGMLWTKDSSAWELLLFTFLSGAGAAFSNPAWQAIVPNLVPKNNLQSAIALNGVSINVARALGPALGGFILATLGAVFAVLLNAISYVIIIIALLWWHNTKQLSDNALPREQLVGAMRAGIRFALRSTALVDTIIRALAFILFASAYWALLPLIAKDLLHGGPGLYGGLLAALGGGAILGTFLMPALKSRLSMNLIVALGTLATAAALLLFVYGGSILTGIVAGGLAGIAWLTVVSALNISVLLSLPDWVRARGLAIFQMMFFGTMTAGSILWGQVADHLGLSKTLILVALLAVLGIILTWRFKLNLDEKQDHTPSSHLPDPVVVTPIEHDNGPVLVTLEYSIADADRERFIELIKEAGITRRRDGAVQWGYFEDVTEHGRFIEVFIVESWVAHLRQHRRASQADKLLQESINKLHQGETKPRITHAVTPRPGSKVKDLPKVHYD</sequence>
<dbReference type="Proteomes" id="UP000044071">
    <property type="component" value="Unassembled WGS sequence"/>
</dbReference>
<evidence type="ECO:0000313" key="11">
    <source>
        <dbReference type="Proteomes" id="UP000044071"/>
    </source>
</evidence>
<proteinExistence type="predicted"/>
<feature type="transmembrane region" description="Helical" evidence="8">
    <location>
        <begin position="379"/>
        <end position="398"/>
    </location>
</feature>
<evidence type="ECO:0000256" key="8">
    <source>
        <dbReference type="SAM" id="Phobius"/>
    </source>
</evidence>
<dbReference type="GO" id="GO:0022857">
    <property type="term" value="F:transmembrane transporter activity"/>
    <property type="evidence" value="ECO:0007669"/>
    <property type="project" value="InterPro"/>
</dbReference>
<keyword evidence="6 8" id="KW-0472">Membrane</keyword>
<feature type="transmembrane region" description="Helical" evidence="8">
    <location>
        <begin position="54"/>
        <end position="74"/>
    </location>
</feature>
<dbReference type="PANTHER" id="PTHR23513:SF11">
    <property type="entry name" value="STAPHYLOFERRIN A TRANSPORTER"/>
    <property type="match status" value="1"/>
</dbReference>
<dbReference type="OrthoDB" id="9775268at2"/>
<dbReference type="PANTHER" id="PTHR23513">
    <property type="entry name" value="INTEGRAL MEMBRANE EFFLUX PROTEIN-RELATED"/>
    <property type="match status" value="1"/>
</dbReference>
<feature type="transmembrane region" description="Helical" evidence="8">
    <location>
        <begin position="141"/>
        <end position="160"/>
    </location>
</feature>
<keyword evidence="5 8" id="KW-1133">Transmembrane helix</keyword>
<evidence type="ECO:0000256" key="6">
    <source>
        <dbReference type="ARBA" id="ARBA00023136"/>
    </source>
</evidence>
<evidence type="ECO:0000313" key="10">
    <source>
        <dbReference type="EMBL" id="CDZ77743.1"/>
    </source>
</evidence>
<dbReference type="Pfam" id="PF05977">
    <property type="entry name" value="MFS_3"/>
    <property type="match status" value="1"/>
</dbReference>
<protein>
    <submittedName>
        <fullName evidence="10">Enterobactin exporter EntS</fullName>
    </submittedName>
</protein>
<evidence type="ECO:0000256" key="5">
    <source>
        <dbReference type="ARBA" id="ARBA00022989"/>
    </source>
</evidence>
<evidence type="ECO:0000256" key="1">
    <source>
        <dbReference type="ARBA" id="ARBA00004651"/>
    </source>
</evidence>
<evidence type="ECO:0000259" key="9">
    <source>
        <dbReference type="PROSITE" id="PS50850"/>
    </source>
</evidence>
<evidence type="ECO:0000256" key="3">
    <source>
        <dbReference type="ARBA" id="ARBA00022475"/>
    </source>
</evidence>
<keyword evidence="4 8" id="KW-0812">Transmembrane</keyword>